<dbReference type="PRINTS" id="PR01543">
    <property type="entry name" value="ANATRNSFRASE"/>
</dbReference>
<evidence type="ECO:0000313" key="3">
    <source>
        <dbReference type="EMBL" id="AKA25465.1"/>
    </source>
</evidence>
<dbReference type="PATRIC" id="fig|587753.10.peg.4009"/>
<sequence>MSQPHLMNFALYLHRLGYDSPPPPTLATLRELQLRHTSTFAFESLSTLMRVPVPIDLPSVEHKVLHEGRGGYCYELNQMYLVLLQYLGYEARGITGRVVMGGPEDAWPARTHRLVLLSLEGVPYVSDVGFGGMVPTAPLRLDTEEEQATPHEPYRITARDGSYTLRAKVAGEWRAMYVFDLQRQEAADYEMGNWFVSTHPSSPFLGQLKVALMGQGLRRTLNNGSYAVHRLGQDSERRQISDPDELIALLQNEFAIRVPQTPRLREVLGELLAVPQSA</sequence>
<dbReference type="PANTHER" id="PTHR11786">
    <property type="entry name" value="N-HYDROXYARYLAMINE O-ACETYLTRANSFERASE"/>
    <property type="match status" value="1"/>
</dbReference>
<reference evidence="3" key="1">
    <citation type="journal article" date="2015" name="Mol. Plant Microbe Interact.">
        <title>Comparative Genomic Analysis of Pseudomonas chlororaphis PCL1606 Reveals New Insight into Antifungal Compounds Involved in Biocontrol.</title>
        <authorList>
            <person name="Calderon C.E."/>
            <person name="Ramos C."/>
            <person name="de Vicente A."/>
            <person name="Cazorla F.M."/>
        </authorList>
    </citation>
    <scope>NUCLEOTIDE SEQUENCE [LARGE SCALE GENOMIC DNA]</scope>
    <source>
        <strain evidence="3">PCL1606</strain>
    </source>
</reference>
<dbReference type="InterPro" id="IPR001447">
    <property type="entry name" value="Arylamine_N-AcTrfase"/>
</dbReference>
<dbReference type="SUPFAM" id="SSF54001">
    <property type="entry name" value="Cysteine proteinases"/>
    <property type="match status" value="1"/>
</dbReference>
<dbReference type="EMBL" id="CP011110">
    <property type="protein sequence ID" value="AKA25465.1"/>
    <property type="molecule type" value="Genomic_DNA"/>
</dbReference>
<keyword evidence="3" id="KW-0808">Transferase</keyword>
<dbReference type="AlphaFoldDB" id="A0A0D5Y330"/>
<dbReference type="PANTHER" id="PTHR11786:SF0">
    <property type="entry name" value="ARYLAMINE N-ACETYLTRANSFERASE 4-RELATED"/>
    <property type="match status" value="1"/>
</dbReference>
<dbReference type="Gene3D" id="3.30.2140.10">
    <property type="entry name" value="Arylamine N-acetyltransferase"/>
    <property type="match status" value="1"/>
</dbReference>
<name>A0A0D5Y330_9PSED</name>
<dbReference type="Gene3D" id="2.40.128.150">
    <property type="entry name" value="Cysteine proteinases"/>
    <property type="match status" value="1"/>
</dbReference>
<dbReference type="Pfam" id="PF00797">
    <property type="entry name" value="Acetyltransf_2"/>
    <property type="match status" value="1"/>
</dbReference>
<dbReference type="InterPro" id="IPR038765">
    <property type="entry name" value="Papain-like_cys_pep_sf"/>
</dbReference>
<comment type="similarity">
    <text evidence="1 2">Belongs to the arylamine N-acetyltransferase family.</text>
</comment>
<evidence type="ECO:0000256" key="1">
    <source>
        <dbReference type="ARBA" id="ARBA00006547"/>
    </source>
</evidence>
<organism evidence="3">
    <name type="scientific">Pseudomonas chlororaphis</name>
    <dbReference type="NCBI Taxonomy" id="587753"/>
    <lineage>
        <taxon>Bacteria</taxon>
        <taxon>Pseudomonadati</taxon>
        <taxon>Pseudomonadota</taxon>
        <taxon>Gammaproteobacteria</taxon>
        <taxon>Pseudomonadales</taxon>
        <taxon>Pseudomonadaceae</taxon>
        <taxon>Pseudomonas</taxon>
    </lineage>
</organism>
<evidence type="ECO:0000256" key="2">
    <source>
        <dbReference type="RuleBase" id="RU003452"/>
    </source>
</evidence>
<dbReference type="RefSeq" id="WP_045884357.1">
    <property type="nucleotide sequence ID" value="NZ_CP011110.1"/>
</dbReference>
<accession>A0A0D5Y330</accession>
<gene>
    <name evidence="3" type="ORF">PCL1606_40160</name>
</gene>
<dbReference type="OrthoDB" id="7181050at2"/>
<proteinExistence type="inferred from homology"/>
<protein>
    <submittedName>
        <fullName evidence="3">N-hydroxyarylamine O-acetyltransferase</fullName>
    </submittedName>
</protein>
<dbReference type="GO" id="GO:0016407">
    <property type="term" value="F:acetyltransferase activity"/>
    <property type="evidence" value="ECO:0007669"/>
    <property type="project" value="InterPro"/>
</dbReference>
<dbReference type="KEGG" id="pcz:PCL1606_40160"/>
<dbReference type="Proteomes" id="UP000032748">
    <property type="component" value="Chromosome"/>
</dbReference>